<dbReference type="Proteomes" id="UP000325787">
    <property type="component" value="Chromosome"/>
</dbReference>
<gene>
    <name evidence="2" type="ORF">EKG83_14675</name>
</gene>
<organism evidence="2 3">
    <name type="scientific">Saccharothrix syringae</name>
    <name type="common">Nocardiopsis syringae</name>
    <dbReference type="NCBI Taxonomy" id="103733"/>
    <lineage>
        <taxon>Bacteria</taxon>
        <taxon>Bacillati</taxon>
        <taxon>Actinomycetota</taxon>
        <taxon>Actinomycetes</taxon>
        <taxon>Pseudonocardiales</taxon>
        <taxon>Pseudonocardiaceae</taxon>
        <taxon>Saccharothrix</taxon>
    </lineage>
</organism>
<evidence type="ECO:0000313" key="3">
    <source>
        <dbReference type="Proteomes" id="UP000325787"/>
    </source>
</evidence>
<dbReference type="InterPro" id="IPR036388">
    <property type="entry name" value="WH-like_DNA-bd_sf"/>
</dbReference>
<accession>A0A5Q0GXD2</accession>
<dbReference type="Pfam" id="PF01022">
    <property type="entry name" value="HTH_5"/>
    <property type="match status" value="1"/>
</dbReference>
<dbReference type="CDD" id="cd00090">
    <property type="entry name" value="HTH_ARSR"/>
    <property type="match status" value="1"/>
</dbReference>
<reference evidence="3" key="1">
    <citation type="journal article" date="2021" name="Curr. Microbiol.">
        <title>Complete genome of nocamycin-producing strain Saccharothrix syringae NRRL B-16468 reveals the biosynthetic potential for secondary metabolites.</title>
        <authorList>
            <person name="Mo X."/>
            <person name="Yang S."/>
        </authorList>
    </citation>
    <scope>NUCLEOTIDE SEQUENCE [LARGE SCALE GENOMIC DNA]</scope>
    <source>
        <strain evidence="3">ATCC 51364 / DSM 43886 / JCM 6844 / KCTC 9398 / NBRC 14523 / NRRL B-16468 / INA 2240</strain>
    </source>
</reference>
<dbReference type="InterPro" id="IPR001845">
    <property type="entry name" value="HTH_ArsR_DNA-bd_dom"/>
</dbReference>
<dbReference type="Gene3D" id="1.10.10.10">
    <property type="entry name" value="Winged helix-like DNA-binding domain superfamily/Winged helix DNA-binding domain"/>
    <property type="match status" value="1"/>
</dbReference>
<dbReference type="SUPFAM" id="SSF46785">
    <property type="entry name" value="Winged helix' DNA-binding domain"/>
    <property type="match status" value="1"/>
</dbReference>
<proteinExistence type="predicted"/>
<protein>
    <submittedName>
        <fullName evidence="2">ArsR family transcriptional regulator</fullName>
    </submittedName>
</protein>
<dbReference type="AlphaFoldDB" id="A0A5Q0GXD2"/>
<evidence type="ECO:0000313" key="2">
    <source>
        <dbReference type="EMBL" id="QFZ18543.1"/>
    </source>
</evidence>
<dbReference type="InterPro" id="IPR036390">
    <property type="entry name" value="WH_DNA-bd_sf"/>
</dbReference>
<keyword evidence="3" id="KW-1185">Reference proteome</keyword>
<dbReference type="InterPro" id="IPR011991">
    <property type="entry name" value="ArsR-like_HTH"/>
</dbReference>
<dbReference type="KEGG" id="ssyi:EKG83_14675"/>
<evidence type="ECO:0000259" key="1">
    <source>
        <dbReference type="Pfam" id="PF01022"/>
    </source>
</evidence>
<dbReference type="OrthoDB" id="3808065at2"/>
<feature type="domain" description="HTH arsR-type" evidence="1">
    <location>
        <begin position="85"/>
        <end position="112"/>
    </location>
</feature>
<name>A0A5Q0GXD2_SACSY</name>
<sequence length="161" mass="17289">MRWRPPVLTVDREVHLDGRGLLVVPCYFGSHHPVASTDSAMRLVLVFPVRPEFRFAAHHNTSGDLGALLGPTRAAILRSTLAANTTAGLAKLNDISPATVSHHTSVLRNAGLTTTHRRANAASHLITPLGLRLLDRCRAVPARPAGRRSGWSPQCGSTGRS</sequence>
<dbReference type="EMBL" id="CP034550">
    <property type="protein sequence ID" value="QFZ18543.1"/>
    <property type="molecule type" value="Genomic_DNA"/>
</dbReference>
<dbReference type="GO" id="GO:0003700">
    <property type="term" value="F:DNA-binding transcription factor activity"/>
    <property type="evidence" value="ECO:0007669"/>
    <property type="project" value="InterPro"/>
</dbReference>